<dbReference type="InterPro" id="IPR002104">
    <property type="entry name" value="Integrase_catalytic"/>
</dbReference>
<evidence type="ECO:0000259" key="2">
    <source>
        <dbReference type="PROSITE" id="PS51898"/>
    </source>
</evidence>
<dbReference type="InterPro" id="IPR011010">
    <property type="entry name" value="DNA_brk_join_enz"/>
</dbReference>
<accession>Q49HK6</accession>
<sequence>MTGSGRFQSALGPQIQAYVEYKQALGLIFKGPVCVLRVLDRFLSQQRADDLTPGIFDAWSQTLGHLSPRCRRQYLSIARHLCLYRRRTDPQCFVPDSIEFPDRGPQRPALILSEAQIQCLLDVAAALPARAHSPLQPEVYRQAITLGYACGLRRGELIRLAVSDCDLHQRTLLVQQSKGRKSRLVALSDSVAKQTGQYLLARERFPHARDAPLLVHGRHCSLPYSGRGIDCGFQRLFRNAGIRGVGGRPARLHDLRHSHAVHVLLRCYHEGIDPQSRLPALAASMGHVSLASTAYYLTQIEPVIQQAGERFARYARSIAAPLPGDDHA</sequence>
<dbReference type="SUPFAM" id="SSF56349">
    <property type="entry name" value="DNA breaking-rejoining enzymes"/>
    <property type="match status" value="1"/>
</dbReference>
<keyword evidence="1" id="KW-0233">DNA recombination</keyword>
<dbReference type="PANTHER" id="PTHR30349:SF64">
    <property type="entry name" value="PROPHAGE INTEGRASE INTD-RELATED"/>
    <property type="match status" value="1"/>
</dbReference>
<dbReference type="PROSITE" id="PS51898">
    <property type="entry name" value="TYR_RECOMBINASE"/>
    <property type="match status" value="1"/>
</dbReference>
<feature type="domain" description="Tyr recombinase" evidence="2">
    <location>
        <begin position="107"/>
        <end position="312"/>
    </location>
</feature>
<evidence type="ECO:0000256" key="1">
    <source>
        <dbReference type="ARBA" id="ARBA00023172"/>
    </source>
</evidence>
<name>Q49HK6_9BACT</name>
<dbReference type="Pfam" id="PF00589">
    <property type="entry name" value="Phage_integrase"/>
    <property type="match status" value="1"/>
</dbReference>
<dbReference type="PANTHER" id="PTHR30349">
    <property type="entry name" value="PHAGE INTEGRASE-RELATED"/>
    <property type="match status" value="1"/>
</dbReference>
<dbReference type="EMBL" id="AY907537">
    <property type="protein sequence ID" value="AAY00031.1"/>
    <property type="molecule type" value="Genomic_DNA"/>
</dbReference>
<dbReference type="InterPro" id="IPR050090">
    <property type="entry name" value="Tyrosine_recombinase_XerCD"/>
</dbReference>
<dbReference type="GO" id="GO:0006310">
    <property type="term" value="P:DNA recombination"/>
    <property type="evidence" value="ECO:0007669"/>
    <property type="project" value="UniProtKB-KW"/>
</dbReference>
<reference evidence="3" key="1">
    <citation type="journal article" date="2005" name="Appl. Environ. Microbiol.">
        <title>Metagenomic analysis reveals diverse polyketide synthase gene clusters in microorganisms associated with the marine sponge Discodermia dissoluta.</title>
        <authorList>
            <person name="Schirmer A."/>
            <person name="Gadkari R."/>
            <person name="Reeves C.D."/>
            <person name="Ibrahim F."/>
            <person name="DeLong E.F."/>
            <person name="Hutchinson C.R."/>
        </authorList>
    </citation>
    <scope>NUCLEOTIDE SEQUENCE</scope>
</reference>
<dbReference type="GO" id="GO:0003677">
    <property type="term" value="F:DNA binding"/>
    <property type="evidence" value="ECO:0007669"/>
    <property type="project" value="InterPro"/>
</dbReference>
<dbReference type="AlphaFoldDB" id="Q49HK6"/>
<dbReference type="Gene3D" id="1.10.443.10">
    <property type="entry name" value="Intergrase catalytic core"/>
    <property type="match status" value="1"/>
</dbReference>
<dbReference type="InterPro" id="IPR013762">
    <property type="entry name" value="Integrase-like_cat_sf"/>
</dbReference>
<dbReference type="GO" id="GO:0015074">
    <property type="term" value="P:DNA integration"/>
    <property type="evidence" value="ECO:0007669"/>
    <property type="project" value="InterPro"/>
</dbReference>
<proteinExistence type="predicted"/>
<organism evidence="3">
    <name type="scientific">uncultured bacterial symbiont of Discodermia dissoluta</name>
    <dbReference type="NCBI Taxonomy" id="323654"/>
    <lineage>
        <taxon>Bacteria</taxon>
        <taxon>environmental samples</taxon>
    </lineage>
</organism>
<evidence type="ECO:0000313" key="3">
    <source>
        <dbReference type="EMBL" id="AAY00031.1"/>
    </source>
</evidence>
<protein>
    <submittedName>
        <fullName evidence="3">Putative integrase/recombinase</fullName>
    </submittedName>
</protein>